<evidence type="ECO:0000256" key="2">
    <source>
        <dbReference type="ARBA" id="ARBA00023125"/>
    </source>
</evidence>
<dbReference type="Proteomes" id="UP000887567">
    <property type="component" value="Unplaced"/>
</dbReference>
<dbReference type="EnsemblMetazoa" id="XM_021050436.1">
    <property type="protein sequence ID" value="XP_020906095.1"/>
    <property type="gene ID" value="LOC110244236"/>
</dbReference>
<feature type="domain" description="Homeobox" evidence="7">
    <location>
        <begin position="13"/>
        <end position="73"/>
    </location>
</feature>
<dbReference type="CDD" id="cd00086">
    <property type="entry name" value="homeodomain"/>
    <property type="match status" value="1"/>
</dbReference>
<dbReference type="GeneID" id="110244236"/>
<keyword evidence="4 5" id="KW-0539">Nucleus</keyword>
<dbReference type="InterPro" id="IPR001356">
    <property type="entry name" value="HD"/>
</dbReference>
<dbReference type="SUPFAM" id="SSF46689">
    <property type="entry name" value="Homeodomain-like"/>
    <property type="match status" value="1"/>
</dbReference>
<reference evidence="8" key="1">
    <citation type="submission" date="2022-11" db="UniProtKB">
        <authorList>
            <consortium name="EnsemblMetazoa"/>
        </authorList>
    </citation>
    <scope>IDENTIFICATION</scope>
</reference>
<keyword evidence="2 5" id="KW-0238">DNA-binding</keyword>
<dbReference type="Gene3D" id="1.10.10.60">
    <property type="entry name" value="Homeodomain-like"/>
    <property type="match status" value="1"/>
</dbReference>
<evidence type="ECO:0000259" key="7">
    <source>
        <dbReference type="PROSITE" id="PS50071"/>
    </source>
</evidence>
<dbReference type="KEGG" id="epa:110244236"/>
<sequence>MDYKSYSNQRSRSLHQRRKTIFSSKQLKRLEEVFQQNVFPGIHIREQLSDELGIREDRIQVWFQNRRARLRRQNRSSSSESFDCTMYTPTMPSCRYPYDIPQFTYHWDSLPVEPAPRLFHFPSEFTDKIQPISLPDSKTDSCQPSNTTYRLTHHYMLETAAFGVRVFQRQQ</sequence>
<feature type="DNA-binding region" description="Homeobox" evidence="5">
    <location>
        <begin position="15"/>
        <end position="74"/>
    </location>
</feature>
<dbReference type="SMART" id="SM00389">
    <property type="entry name" value="HOX"/>
    <property type="match status" value="1"/>
</dbReference>
<keyword evidence="9" id="KW-1185">Reference proteome</keyword>
<dbReference type="Pfam" id="PF00046">
    <property type="entry name" value="Homeodomain"/>
    <property type="match status" value="1"/>
</dbReference>
<dbReference type="PROSITE" id="PS00027">
    <property type="entry name" value="HOMEOBOX_1"/>
    <property type="match status" value="1"/>
</dbReference>
<organism evidence="8 9">
    <name type="scientific">Exaiptasia diaphana</name>
    <name type="common">Tropical sea anemone</name>
    <name type="synonym">Aiptasia pulchella</name>
    <dbReference type="NCBI Taxonomy" id="2652724"/>
    <lineage>
        <taxon>Eukaryota</taxon>
        <taxon>Metazoa</taxon>
        <taxon>Cnidaria</taxon>
        <taxon>Anthozoa</taxon>
        <taxon>Hexacorallia</taxon>
        <taxon>Actiniaria</taxon>
        <taxon>Aiptasiidae</taxon>
        <taxon>Exaiptasia</taxon>
    </lineage>
</organism>
<evidence type="ECO:0000256" key="3">
    <source>
        <dbReference type="ARBA" id="ARBA00023155"/>
    </source>
</evidence>
<evidence type="ECO:0000313" key="9">
    <source>
        <dbReference type="Proteomes" id="UP000887567"/>
    </source>
</evidence>
<dbReference type="GO" id="GO:0000981">
    <property type="term" value="F:DNA-binding transcription factor activity, RNA polymerase II-specific"/>
    <property type="evidence" value="ECO:0007669"/>
    <property type="project" value="InterPro"/>
</dbReference>
<dbReference type="OrthoDB" id="6159439at2759"/>
<comment type="subcellular location">
    <subcellularLocation>
        <location evidence="1 5 6">Nucleus</location>
    </subcellularLocation>
</comment>
<dbReference type="GO" id="GO:0005634">
    <property type="term" value="C:nucleus"/>
    <property type="evidence" value="ECO:0007669"/>
    <property type="project" value="UniProtKB-SubCell"/>
</dbReference>
<protein>
    <recommendedName>
        <fullName evidence="7">Homeobox domain-containing protein</fullName>
    </recommendedName>
</protein>
<proteinExistence type="predicted"/>
<evidence type="ECO:0000256" key="4">
    <source>
        <dbReference type="ARBA" id="ARBA00023242"/>
    </source>
</evidence>
<dbReference type="RefSeq" id="XP_020906095.1">
    <property type="nucleotide sequence ID" value="XM_021050436.1"/>
</dbReference>
<dbReference type="InterPro" id="IPR017970">
    <property type="entry name" value="Homeobox_CS"/>
</dbReference>
<evidence type="ECO:0000256" key="6">
    <source>
        <dbReference type="RuleBase" id="RU000682"/>
    </source>
</evidence>
<keyword evidence="3 5" id="KW-0371">Homeobox</keyword>
<evidence type="ECO:0000313" key="8">
    <source>
        <dbReference type="EnsemblMetazoa" id="XP_020906095.1"/>
    </source>
</evidence>
<dbReference type="PROSITE" id="PS50071">
    <property type="entry name" value="HOMEOBOX_2"/>
    <property type="match status" value="1"/>
</dbReference>
<evidence type="ECO:0000256" key="1">
    <source>
        <dbReference type="ARBA" id="ARBA00004123"/>
    </source>
</evidence>
<dbReference type="PANTHER" id="PTHR46123">
    <property type="entry name" value="MIX-TYPE HOMEOBOX GENE 1-RELATED"/>
    <property type="match status" value="1"/>
</dbReference>
<name>A0A913XL94_EXADI</name>
<dbReference type="OMA" id="ACHSANQ"/>
<dbReference type="GO" id="GO:0000977">
    <property type="term" value="F:RNA polymerase II transcription regulatory region sequence-specific DNA binding"/>
    <property type="evidence" value="ECO:0007669"/>
    <property type="project" value="TreeGrafter"/>
</dbReference>
<dbReference type="InterPro" id="IPR009057">
    <property type="entry name" value="Homeodomain-like_sf"/>
</dbReference>
<accession>A0A913XL94</accession>
<dbReference type="AlphaFoldDB" id="A0A913XL94"/>
<dbReference type="InterPro" id="IPR051306">
    <property type="entry name" value="Homeobox_regulator"/>
</dbReference>
<dbReference type="PANTHER" id="PTHR46123:SF4">
    <property type="entry name" value="MIX-TYPE HOMEOBOX GENE 1-RELATED"/>
    <property type="match status" value="1"/>
</dbReference>
<evidence type="ECO:0000256" key="5">
    <source>
        <dbReference type="PROSITE-ProRule" id="PRU00108"/>
    </source>
</evidence>